<evidence type="ECO:0000256" key="1">
    <source>
        <dbReference type="ARBA" id="ARBA00004141"/>
    </source>
</evidence>
<dbReference type="AlphaFoldDB" id="A0A553QXY8"/>
<name>A0A553QXY8_9TELE</name>
<organism evidence="8 9">
    <name type="scientific">Danionella cerebrum</name>
    <dbReference type="NCBI Taxonomy" id="2873325"/>
    <lineage>
        <taxon>Eukaryota</taxon>
        <taxon>Metazoa</taxon>
        <taxon>Chordata</taxon>
        <taxon>Craniata</taxon>
        <taxon>Vertebrata</taxon>
        <taxon>Euteleostomi</taxon>
        <taxon>Actinopterygii</taxon>
        <taxon>Neopterygii</taxon>
        <taxon>Teleostei</taxon>
        <taxon>Ostariophysi</taxon>
        <taxon>Cypriniformes</taxon>
        <taxon>Danionidae</taxon>
        <taxon>Danioninae</taxon>
        <taxon>Danionella</taxon>
    </lineage>
</organism>
<dbReference type="GO" id="GO:0005886">
    <property type="term" value="C:plasma membrane"/>
    <property type="evidence" value="ECO:0007669"/>
    <property type="project" value="TreeGrafter"/>
</dbReference>
<dbReference type="SUPFAM" id="SSF48652">
    <property type="entry name" value="Tetraspanin"/>
    <property type="match status" value="1"/>
</dbReference>
<dbReference type="Pfam" id="PF00335">
    <property type="entry name" value="Tetraspanin"/>
    <property type="match status" value="1"/>
</dbReference>
<accession>A0A553QXY8</accession>
<evidence type="ECO:0000313" key="8">
    <source>
        <dbReference type="EMBL" id="TRY94834.1"/>
    </source>
</evidence>
<keyword evidence="9" id="KW-1185">Reference proteome</keyword>
<reference evidence="8 9" key="1">
    <citation type="journal article" date="2019" name="Sci. Data">
        <title>Hybrid genome assembly and annotation of Danionella translucida.</title>
        <authorList>
            <person name="Kadobianskyi M."/>
            <person name="Schulze L."/>
            <person name="Schuelke M."/>
            <person name="Judkewitz B."/>
        </authorList>
    </citation>
    <scope>NUCLEOTIDE SEQUENCE [LARGE SCALE GENOMIC DNA]</scope>
    <source>
        <strain evidence="8 9">Bolton</strain>
    </source>
</reference>
<dbReference type="PRINTS" id="PR00259">
    <property type="entry name" value="TMFOUR"/>
</dbReference>
<dbReference type="PANTHER" id="PTHR19282">
    <property type="entry name" value="TETRASPANIN"/>
    <property type="match status" value="1"/>
</dbReference>
<dbReference type="OrthoDB" id="6361633at2759"/>
<dbReference type="InterPro" id="IPR018499">
    <property type="entry name" value="Tetraspanin/Peripherin"/>
</dbReference>
<comment type="subcellular location">
    <subcellularLocation>
        <location evidence="1">Membrane</location>
        <topology evidence="1">Multi-pass membrane protein</topology>
    </subcellularLocation>
</comment>
<evidence type="ECO:0000256" key="7">
    <source>
        <dbReference type="SAM" id="Phobius"/>
    </source>
</evidence>
<dbReference type="PROSITE" id="PS51257">
    <property type="entry name" value="PROKAR_LIPOPROTEIN"/>
    <property type="match status" value="1"/>
</dbReference>
<feature type="transmembrane region" description="Helical" evidence="7">
    <location>
        <begin position="85"/>
        <end position="108"/>
    </location>
</feature>
<dbReference type="PANTHER" id="PTHR19282:SF527">
    <property type="entry name" value="TETRASPANIN"/>
    <property type="match status" value="1"/>
</dbReference>
<keyword evidence="4 7" id="KW-1133">Transmembrane helix</keyword>
<evidence type="ECO:0000256" key="4">
    <source>
        <dbReference type="ARBA" id="ARBA00022989"/>
    </source>
</evidence>
<evidence type="ECO:0000313" key="9">
    <source>
        <dbReference type="Proteomes" id="UP000316079"/>
    </source>
</evidence>
<dbReference type="InterPro" id="IPR018503">
    <property type="entry name" value="Tetraspanin_CS"/>
</dbReference>
<proteinExistence type="inferred from homology"/>
<comment type="caution">
    <text evidence="8">The sequence shown here is derived from an EMBL/GenBank/DDBJ whole genome shotgun (WGS) entry which is preliminary data.</text>
</comment>
<keyword evidence="5 7" id="KW-0472">Membrane</keyword>
<sequence length="308" mass="34893">MKADDKLQILKFFFMLVNAFFVILGISIFACSAWILFDKESFMGILSSGQEVKLVAGGLFFIGLIVFCVSLLGCVGAYFENRCLIAFYMSFLIIIIVAQVFVTFVLLIRRKSIEQFLRDNVDEIIRQYGGNENHTSWKLLDSVQASAQCCGRLISDEWRNNSVIESLKEIDVFPCSCFNGTCHVILGGTYRFGKGSNTFKEGCEKILQFIFAVHMYKSITRKTRELHPNNLLNAMEETPAPDLEQHQYTVENSQFDEQIEAPQPGSSVYAPSGGYDGGDIDHFAKPDVYTNSQVREYSAYRPDYDDSY</sequence>
<gene>
    <name evidence="8" type="ORF">DNTS_021353</name>
</gene>
<protein>
    <submittedName>
        <fullName evidence="8">Uncharacterized protein</fullName>
    </submittedName>
</protein>
<keyword evidence="3 7" id="KW-0812">Transmembrane</keyword>
<dbReference type="Proteomes" id="UP000316079">
    <property type="component" value="Unassembled WGS sequence"/>
</dbReference>
<evidence type="ECO:0000256" key="3">
    <source>
        <dbReference type="ARBA" id="ARBA00022692"/>
    </source>
</evidence>
<dbReference type="Gene3D" id="1.10.1450.10">
    <property type="entry name" value="Tetraspanin"/>
    <property type="match status" value="1"/>
</dbReference>
<feature type="transmembrane region" description="Helical" evidence="7">
    <location>
        <begin position="58"/>
        <end position="79"/>
    </location>
</feature>
<evidence type="ECO:0000256" key="2">
    <source>
        <dbReference type="ARBA" id="ARBA00006840"/>
    </source>
</evidence>
<dbReference type="EMBL" id="SRMA01025420">
    <property type="protein sequence ID" value="TRY94834.1"/>
    <property type="molecule type" value="Genomic_DNA"/>
</dbReference>
<dbReference type="PROSITE" id="PS00421">
    <property type="entry name" value="TM4_1"/>
    <property type="match status" value="1"/>
</dbReference>
<evidence type="ECO:0000256" key="6">
    <source>
        <dbReference type="SAM" id="MobiDB-lite"/>
    </source>
</evidence>
<feature type="region of interest" description="Disordered" evidence="6">
    <location>
        <begin position="259"/>
        <end position="287"/>
    </location>
</feature>
<feature type="transmembrane region" description="Helical" evidence="7">
    <location>
        <begin position="12"/>
        <end position="37"/>
    </location>
</feature>
<evidence type="ECO:0000256" key="5">
    <source>
        <dbReference type="ARBA" id="ARBA00023136"/>
    </source>
</evidence>
<dbReference type="InterPro" id="IPR008952">
    <property type="entry name" value="Tetraspanin_EC2_sf"/>
</dbReference>
<dbReference type="STRING" id="623744.A0A553QXY8"/>
<comment type="similarity">
    <text evidence="2">Belongs to the tetraspanin (TM4SF) family.</text>
</comment>